<accession>A0ABU3U3M8</accession>
<name>A0ABU3U3M8_9FLAO</name>
<dbReference type="RefSeq" id="WP_316660824.1">
    <property type="nucleotide sequence ID" value="NZ_JAWHTF010000001.1"/>
</dbReference>
<organism evidence="7 8">
    <name type="scientific">Gilvirhabdus luticola</name>
    <dbReference type="NCBI Taxonomy" id="3079858"/>
    <lineage>
        <taxon>Bacteria</taxon>
        <taxon>Pseudomonadati</taxon>
        <taxon>Bacteroidota</taxon>
        <taxon>Flavobacteriia</taxon>
        <taxon>Flavobacteriales</taxon>
        <taxon>Flavobacteriaceae</taxon>
        <taxon>Gilvirhabdus</taxon>
    </lineage>
</organism>
<proteinExistence type="predicted"/>
<reference evidence="7 8" key="1">
    <citation type="submission" date="2023-10" db="EMBL/GenBank/DDBJ databases">
        <title>Marimonas sp. nov. isolated from tidal mud flat.</title>
        <authorList>
            <person name="Jaincy N.J."/>
            <person name="Srinivasan S."/>
            <person name="Lee S.-S."/>
        </authorList>
    </citation>
    <scope>NUCLEOTIDE SEQUENCE [LARGE SCALE GENOMIC DNA]</scope>
    <source>
        <strain evidence="7 8">MJ-SS3</strain>
    </source>
</reference>
<dbReference type="Gene3D" id="3.30.70.20">
    <property type="match status" value="2"/>
</dbReference>
<feature type="transmembrane region" description="Helical" evidence="5">
    <location>
        <begin position="13"/>
        <end position="34"/>
    </location>
</feature>
<keyword evidence="5" id="KW-0812">Transmembrane</keyword>
<dbReference type="InterPro" id="IPR050954">
    <property type="entry name" value="ET_IronSulfur_Cluster-Binding"/>
</dbReference>
<keyword evidence="8" id="KW-1185">Reference proteome</keyword>
<dbReference type="Proteomes" id="UP001268651">
    <property type="component" value="Unassembled WGS sequence"/>
</dbReference>
<dbReference type="PROSITE" id="PS51318">
    <property type="entry name" value="TAT"/>
    <property type="match status" value="1"/>
</dbReference>
<evidence type="ECO:0000256" key="5">
    <source>
        <dbReference type="SAM" id="Phobius"/>
    </source>
</evidence>
<dbReference type="EMBL" id="JAWHTF010000001">
    <property type="protein sequence ID" value="MDU8885003.1"/>
    <property type="molecule type" value="Genomic_DNA"/>
</dbReference>
<gene>
    <name evidence="7" type="ORF">RXV94_02440</name>
</gene>
<evidence type="ECO:0000256" key="3">
    <source>
        <dbReference type="ARBA" id="ARBA00023004"/>
    </source>
</evidence>
<dbReference type="InterPro" id="IPR017896">
    <property type="entry name" value="4Fe4S_Fe-S-bd"/>
</dbReference>
<evidence type="ECO:0000256" key="1">
    <source>
        <dbReference type="ARBA" id="ARBA00022485"/>
    </source>
</evidence>
<feature type="domain" description="4Fe-4S ferredoxin-type" evidence="6">
    <location>
        <begin position="129"/>
        <end position="160"/>
    </location>
</feature>
<evidence type="ECO:0000259" key="6">
    <source>
        <dbReference type="PROSITE" id="PS51379"/>
    </source>
</evidence>
<evidence type="ECO:0000256" key="4">
    <source>
        <dbReference type="ARBA" id="ARBA00023014"/>
    </source>
</evidence>
<feature type="domain" description="4Fe-4S ferredoxin-type" evidence="6">
    <location>
        <begin position="161"/>
        <end position="190"/>
    </location>
</feature>
<evidence type="ECO:0000313" key="8">
    <source>
        <dbReference type="Proteomes" id="UP001268651"/>
    </source>
</evidence>
<keyword evidence="1" id="KW-0004">4Fe-4S</keyword>
<dbReference type="SUPFAM" id="SSF54862">
    <property type="entry name" value="4Fe-4S ferredoxins"/>
    <property type="match status" value="1"/>
</dbReference>
<dbReference type="InterPro" id="IPR017900">
    <property type="entry name" value="4Fe4S_Fe_S_CS"/>
</dbReference>
<dbReference type="CDD" id="cd10551">
    <property type="entry name" value="PsrB"/>
    <property type="match status" value="1"/>
</dbReference>
<keyword evidence="4" id="KW-0411">Iron-sulfur</keyword>
<dbReference type="InterPro" id="IPR006311">
    <property type="entry name" value="TAT_signal"/>
</dbReference>
<evidence type="ECO:0000313" key="7">
    <source>
        <dbReference type="EMBL" id="MDU8885003.1"/>
    </source>
</evidence>
<keyword evidence="3" id="KW-0408">Iron</keyword>
<dbReference type="PROSITE" id="PS00198">
    <property type="entry name" value="4FE4S_FER_1"/>
    <property type="match status" value="1"/>
</dbReference>
<comment type="caution">
    <text evidence="7">The sequence shown here is derived from an EMBL/GenBank/DDBJ whole genome shotgun (WGS) entry which is preliminary data.</text>
</comment>
<dbReference type="PANTHER" id="PTHR43177:SF3">
    <property type="entry name" value="PROTEIN NRFC HOMOLOG"/>
    <property type="match status" value="1"/>
</dbReference>
<evidence type="ECO:0000256" key="2">
    <source>
        <dbReference type="ARBA" id="ARBA00022723"/>
    </source>
</evidence>
<dbReference type="PANTHER" id="PTHR43177">
    <property type="entry name" value="PROTEIN NRFC"/>
    <property type="match status" value="1"/>
</dbReference>
<keyword evidence="5" id="KW-0472">Membrane</keyword>
<keyword evidence="5" id="KW-1133">Transmembrane helix</keyword>
<keyword evidence="2" id="KW-0479">Metal-binding</keyword>
<dbReference type="PROSITE" id="PS51379">
    <property type="entry name" value="4FE4S_FER_2"/>
    <property type="match status" value="2"/>
</dbReference>
<sequence length="304" mass="33947">MENDNSNTDSRRWFLKTISSGGILAATGLALGTLSSCKEKSAKKTTLLTTDGKLVQVPNSEIEAMEHLHQGASPKEAREGIPGKKWVMVVDLSKCKNARKCINSCDKHHNLTPDRPYIKVLEMKDNEKSSPYWMPKKCFHCDNPPCVKVCPVGATYKRTDGIVLIDNERCIGCRFCMAACPYSARVFNWGEPPEGKLDLPYSPETSLPSKVGTVAKCDFCPDMLRQNKLPHCVPACPNGVIYFGDEIDDTVTNGEETVRLSTLLKDKAGYRYLEELGTKPRVYYLPPVDRLFPFEKVTEENSES</sequence>
<dbReference type="Pfam" id="PF13247">
    <property type="entry name" value="Fer4_11"/>
    <property type="match status" value="1"/>
</dbReference>
<protein>
    <submittedName>
        <fullName evidence="7">4Fe-4S dicluster domain-containing protein</fullName>
    </submittedName>
</protein>